<sequence>MEKKRALINIDYTWDFVADGGALTCGEPGQMIEQAIVALTSQFISEGDFVVFAIDRHEQEDEFHPETKLFPPHNIEGTPGRKLYGALEPLYQAHKQDGHVHWMDKTRYSAFAGTDLELQLRSRGITELHLVGVCTDICVLHTAVDAYNKGFELVIYEDAAGSFDPEGHVWALRHFKGSLGADIRKVEQATGGH</sequence>
<dbReference type="InterPro" id="IPR050272">
    <property type="entry name" value="Isochorismatase-like_hydrls"/>
</dbReference>
<evidence type="ECO:0000259" key="3">
    <source>
        <dbReference type="Pfam" id="PF00857"/>
    </source>
</evidence>
<dbReference type="InterPro" id="IPR000868">
    <property type="entry name" value="Isochorismatase-like_dom"/>
</dbReference>
<proteinExistence type="inferred from homology"/>
<dbReference type="GO" id="GO:0016787">
    <property type="term" value="F:hydrolase activity"/>
    <property type="evidence" value="ECO:0007669"/>
    <property type="project" value="UniProtKB-KW"/>
</dbReference>
<dbReference type="Gene3D" id="3.40.50.850">
    <property type="entry name" value="Isochorismatase-like"/>
    <property type="match status" value="1"/>
</dbReference>
<dbReference type="InterPro" id="IPR036380">
    <property type="entry name" value="Isochorismatase-like_sf"/>
</dbReference>
<dbReference type="PANTHER" id="PTHR43540">
    <property type="entry name" value="PEROXYUREIDOACRYLATE/UREIDOACRYLATE AMIDOHYDROLASE-RELATED"/>
    <property type="match status" value="1"/>
</dbReference>
<evidence type="ECO:0000313" key="4">
    <source>
        <dbReference type="EMBL" id="GIO38376.1"/>
    </source>
</evidence>
<dbReference type="CDD" id="cd00431">
    <property type="entry name" value="cysteine_hydrolases"/>
    <property type="match status" value="1"/>
</dbReference>
<keyword evidence="2" id="KW-0378">Hydrolase</keyword>
<dbReference type="Pfam" id="PF00857">
    <property type="entry name" value="Isochorismatase"/>
    <property type="match status" value="1"/>
</dbReference>
<dbReference type="EMBL" id="BORR01000012">
    <property type="protein sequence ID" value="GIO38376.1"/>
    <property type="molecule type" value="Genomic_DNA"/>
</dbReference>
<dbReference type="PANTHER" id="PTHR43540:SF10">
    <property type="entry name" value="ISOCHORISMATASE"/>
    <property type="match status" value="1"/>
</dbReference>
<dbReference type="SUPFAM" id="SSF52499">
    <property type="entry name" value="Isochorismatase-like hydrolases"/>
    <property type="match status" value="1"/>
</dbReference>
<keyword evidence="5" id="KW-1185">Reference proteome</keyword>
<name>A0A919XSB8_9BACL</name>
<gene>
    <name evidence="4" type="ORF">J41TS12_32370</name>
</gene>
<dbReference type="Proteomes" id="UP000681162">
    <property type="component" value="Unassembled WGS sequence"/>
</dbReference>
<dbReference type="RefSeq" id="WP_212940495.1">
    <property type="nucleotide sequence ID" value="NZ_BORR01000012.1"/>
</dbReference>
<evidence type="ECO:0000256" key="2">
    <source>
        <dbReference type="ARBA" id="ARBA00022801"/>
    </source>
</evidence>
<comment type="similarity">
    <text evidence="1">Belongs to the isochorismatase family.</text>
</comment>
<reference evidence="4 5" key="1">
    <citation type="submission" date="2021-03" db="EMBL/GenBank/DDBJ databases">
        <title>Antimicrobial resistance genes in bacteria isolated from Japanese honey, and their potential for conferring macrolide and lincosamide resistance in the American foulbrood pathogen Paenibacillus larvae.</title>
        <authorList>
            <person name="Okamoto M."/>
            <person name="Kumagai M."/>
            <person name="Kanamori H."/>
            <person name="Takamatsu D."/>
        </authorList>
    </citation>
    <scope>NUCLEOTIDE SEQUENCE [LARGE SCALE GENOMIC DNA]</scope>
    <source>
        <strain evidence="4 5">J41TS12</strain>
    </source>
</reference>
<feature type="domain" description="Isochorismatase-like" evidence="3">
    <location>
        <begin position="6"/>
        <end position="184"/>
    </location>
</feature>
<evidence type="ECO:0000256" key="1">
    <source>
        <dbReference type="ARBA" id="ARBA00006336"/>
    </source>
</evidence>
<protein>
    <submittedName>
        <fullName evidence="4">Isochorismatase</fullName>
    </submittedName>
</protein>
<comment type="caution">
    <text evidence="4">The sequence shown here is derived from an EMBL/GenBank/DDBJ whole genome shotgun (WGS) entry which is preliminary data.</text>
</comment>
<dbReference type="AlphaFoldDB" id="A0A919XSB8"/>
<organism evidence="4 5">
    <name type="scientific">Paenibacillus antibioticophila</name>
    <dbReference type="NCBI Taxonomy" id="1274374"/>
    <lineage>
        <taxon>Bacteria</taxon>
        <taxon>Bacillati</taxon>
        <taxon>Bacillota</taxon>
        <taxon>Bacilli</taxon>
        <taxon>Bacillales</taxon>
        <taxon>Paenibacillaceae</taxon>
        <taxon>Paenibacillus</taxon>
    </lineage>
</organism>
<accession>A0A919XSB8</accession>
<evidence type="ECO:0000313" key="5">
    <source>
        <dbReference type="Proteomes" id="UP000681162"/>
    </source>
</evidence>